<feature type="region of interest" description="Disordered" evidence="1">
    <location>
        <begin position="80"/>
        <end position="105"/>
    </location>
</feature>
<gene>
    <name evidence="2" type="ORF">ACFPMF_18915</name>
</gene>
<name>A0ABW0IDB9_9BACT</name>
<sequence>MKPRPSFSQQPEQFRFVNRFGSRFLKNRIRMMNQVTKYHRSWPVYTFLLAVTALVTTMAAVEKHKNAPLIWKTQEPAPKPAVVRPTTVRKRTVPSVDSKTGGKTAPALALASEPVAAGDSVKDLAEITVIGTEKRGRYAMRKGERL</sequence>
<protein>
    <submittedName>
        <fullName evidence="2">Uncharacterized protein</fullName>
    </submittedName>
</protein>
<evidence type="ECO:0000313" key="2">
    <source>
        <dbReference type="EMBL" id="MFC5411401.1"/>
    </source>
</evidence>
<dbReference type="RefSeq" id="WP_379848263.1">
    <property type="nucleotide sequence ID" value="NZ_JBHSMA010000006.1"/>
</dbReference>
<proteinExistence type="predicted"/>
<evidence type="ECO:0000256" key="1">
    <source>
        <dbReference type="SAM" id="MobiDB-lite"/>
    </source>
</evidence>
<organism evidence="2 3">
    <name type="scientific">Larkinella bovis</name>
    <dbReference type="NCBI Taxonomy" id="683041"/>
    <lineage>
        <taxon>Bacteria</taxon>
        <taxon>Pseudomonadati</taxon>
        <taxon>Bacteroidota</taxon>
        <taxon>Cytophagia</taxon>
        <taxon>Cytophagales</taxon>
        <taxon>Spirosomataceae</taxon>
        <taxon>Larkinella</taxon>
    </lineage>
</organism>
<reference evidence="3" key="1">
    <citation type="journal article" date="2019" name="Int. J. Syst. Evol. Microbiol.">
        <title>The Global Catalogue of Microorganisms (GCM) 10K type strain sequencing project: providing services to taxonomists for standard genome sequencing and annotation.</title>
        <authorList>
            <consortium name="The Broad Institute Genomics Platform"/>
            <consortium name="The Broad Institute Genome Sequencing Center for Infectious Disease"/>
            <person name="Wu L."/>
            <person name="Ma J."/>
        </authorList>
    </citation>
    <scope>NUCLEOTIDE SEQUENCE [LARGE SCALE GENOMIC DNA]</scope>
    <source>
        <strain evidence="3">CCUG 55250</strain>
    </source>
</reference>
<dbReference type="Proteomes" id="UP001596106">
    <property type="component" value="Unassembled WGS sequence"/>
</dbReference>
<evidence type="ECO:0000313" key="3">
    <source>
        <dbReference type="Proteomes" id="UP001596106"/>
    </source>
</evidence>
<accession>A0ABW0IDB9</accession>
<comment type="caution">
    <text evidence="2">The sequence shown here is derived from an EMBL/GenBank/DDBJ whole genome shotgun (WGS) entry which is preliminary data.</text>
</comment>
<keyword evidence="3" id="KW-1185">Reference proteome</keyword>
<dbReference type="EMBL" id="JBHSMA010000006">
    <property type="protein sequence ID" value="MFC5411401.1"/>
    <property type="molecule type" value="Genomic_DNA"/>
</dbReference>